<dbReference type="GO" id="GO:0016627">
    <property type="term" value="F:oxidoreductase activity, acting on the CH-CH group of donors"/>
    <property type="evidence" value="ECO:0007669"/>
    <property type="project" value="TreeGrafter"/>
</dbReference>
<evidence type="ECO:0000256" key="1">
    <source>
        <dbReference type="ARBA" id="ARBA00023002"/>
    </source>
</evidence>
<reference evidence="3" key="1">
    <citation type="journal article" date="2020" name="ISME J.">
        <title>Gammaproteobacteria mediating utilization of methyl-, sulfur- and petroleum organic compounds in deep ocean hydrothermal plumes.</title>
        <authorList>
            <person name="Zhou Z."/>
            <person name="Liu Y."/>
            <person name="Pan J."/>
            <person name="Cron B.R."/>
            <person name="Toner B.M."/>
            <person name="Anantharaman K."/>
            <person name="Breier J.A."/>
            <person name="Dick G.J."/>
            <person name="Li M."/>
        </authorList>
    </citation>
    <scope>NUCLEOTIDE SEQUENCE</scope>
    <source>
        <strain evidence="3">SZUA-1515</strain>
    </source>
</reference>
<dbReference type="GO" id="GO:0005829">
    <property type="term" value="C:cytosol"/>
    <property type="evidence" value="ECO:0007669"/>
    <property type="project" value="TreeGrafter"/>
</dbReference>
<dbReference type="Pfam" id="PF01243">
    <property type="entry name" value="PNPOx_N"/>
    <property type="match status" value="1"/>
</dbReference>
<accession>A0A832ZXG9</accession>
<sequence>MFTEKELRFIQRLDLCRLATVYPDCRPHVVPVNYVYLDGKFYIGVDWESRKVRNIQRNNKVALVIDLYKPNRGILVEGEAELIDRGEEFRRVYRIFYEKFTWVRADPWDEGEAPFIAVKPVKKVSWGIK</sequence>
<proteinExistence type="predicted"/>
<dbReference type="EMBL" id="DQVM01000139">
    <property type="protein sequence ID" value="HIQ30336.1"/>
    <property type="molecule type" value="Genomic_DNA"/>
</dbReference>
<dbReference type="InterPro" id="IPR052019">
    <property type="entry name" value="F420H2_bilvrd_red/Heme_oxyg"/>
</dbReference>
<dbReference type="PANTHER" id="PTHR35176:SF6">
    <property type="entry name" value="HEME OXYGENASE HI_0854-RELATED"/>
    <property type="match status" value="1"/>
</dbReference>
<dbReference type="Proteomes" id="UP000608579">
    <property type="component" value="Unassembled WGS sequence"/>
</dbReference>
<dbReference type="InterPro" id="IPR012349">
    <property type="entry name" value="Split_barrel_FMN-bd"/>
</dbReference>
<dbReference type="InterPro" id="IPR011576">
    <property type="entry name" value="Pyridox_Oxase_N"/>
</dbReference>
<keyword evidence="1" id="KW-0560">Oxidoreductase</keyword>
<dbReference type="PANTHER" id="PTHR35176">
    <property type="entry name" value="HEME OXYGENASE HI_0854-RELATED"/>
    <property type="match status" value="1"/>
</dbReference>
<protein>
    <submittedName>
        <fullName evidence="3">Pyridoxamine 5'-phosphate oxidase family protein</fullName>
    </submittedName>
</protein>
<dbReference type="GO" id="GO:0070967">
    <property type="term" value="F:coenzyme F420 binding"/>
    <property type="evidence" value="ECO:0007669"/>
    <property type="project" value="TreeGrafter"/>
</dbReference>
<dbReference type="AlphaFoldDB" id="A0A832ZXG9"/>
<evidence type="ECO:0000313" key="3">
    <source>
        <dbReference type="EMBL" id="HIQ30336.1"/>
    </source>
</evidence>
<gene>
    <name evidence="3" type="ORF">EYH45_07205</name>
</gene>
<organism evidence="3 4">
    <name type="scientific">Caldiarchaeum subterraneum</name>
    <dbReference type="NCBI Taxonomy" id="311458"/>
    <lineage>
        <taxon>Archaea</taxon>
        <taxon>Nitrososphaerota</taxon>
        <taxon>Candidatus Caldarchaeales</taxon>
        <taxon>Candidatus Caldarchaeaceae</taxon>
        <taxon>Candidatus Caldarchaeum</taxon>
    </lineage>
</organism>
<dbReference type="Gene3D" id="2.30.110.10">
    <property type="entry name" value="Electron Transport, Fmn-binding Protein, Chain A"/>
    <property type="match status" value="1"/>
</dbReference>
<evidence type="ECO:0000259" key="2">
    <source>
        <dbReference type="Pfam" id="PF01243"/>
    </source>
</evidence>
<comment type="caution">
    <text evidence="3">The sequence shown here is derived from an EMBL/GenBank/DDBJ whole genome shotgun (WGS) entry which is preliminary data.</text>
</comment>
<name>A0A832ZXG9_CALS0</name>
<dbReference type="SUPFAM" id="SSF50475">
    <property type="entry name" value="FMN-binding split barrel"/>
    <property type="match status" value="1"/>
</dbReference>
<evidence type="ECO:0000313" key="4">
    <source>
        <dbReference type="Proteomes" id="UP000608579"/>
    </source>
</evidence>
<feature type="domain" description="Pyridoxamine 5'-phosphate oxidase N-terminal" evidence="2">
    <location>
        <begin position="3"/>
        <end position="107"/>
    </location>
</feature>